<dbReference type="PROSITE" id="PS50600">
    <property type="entry name" value="ULP_PROTEASE"/>
    <property type="match status" value="1"/>
</dbReference>
<evidence type="ECO:0000256" key="1">
    <source>
        <dbReference type="ARBA" id="ARBA00005234"/>
    </source>
</evidence>
<keyword evidence="2" id="KW-0645">Protease</keyword>
<dbReference type="PANTHER" id="PTHR12606">
    <property type="entry name" value="SENTRIN/SUMO-SPECIFIC PROTEASE"/>
    <property type="match status" value="1"/>
</dbReference>
<dbReference type="GO" id="GO:0005634">
    <property type="term" value="C:nucleus"/>
    <property type="evidence" value="ECO:0007669"/>
    <property type="project" value="TreeGrafter"/>
</dbReference>
<evidence type="ECO:0000259" key="6">
    <source>
        <dbReference type="PROSITE" id="PS50600"/>
    </source>
</evidence>
<comment type="caution">
    <text evidence="7">The sequence shown here is derived from an EMBL/GenBank/DDBJ whole genome shotgun (WGS) entry which is preliminary data.</text>
</comment>
<feature type="compositionally biased region" description="Basic residues" evidence="5">
    <location>
        <begin position="269"/>
        <end position="280"/>
    </location>
</feature>
<dbReference type="AlphaFoldDB" id="A0A9N9LC04"/>
<dbReference type="GO" id="GO:0016926">
    <property type="term" value="P:protein desumoylation"/>
    <property type="evidence" value="ECO:0007669"/>
    <property type="project" value="TreeGrafter"/>
</dbReference>
<feature type="compositionally biased region" description="Basic and acidic residues" evidence="5">
    <location>
        <begin position="219"/>
        <end position="240"/>
    </location>
</feature>
<accession>A0A9N9LC04</accession>
<dbReference type="GO" id="GO:0006508">
    <property type="term" value="P:proteolysis"/>
    <property type="evidence" value="ECO:0007669"/>
    <property type="project" value="UniProtKB-KW"/>
</dbReference>
<organism evidence="7 8">
    <name type="scientific">Hymenoscyphus albidus</name>
    <dbReference type="NCBI Taxonomy" id="595503"/>
    <lineage>
        <taxon>Eukaryota</taxon>
        <taxon>Fungi</taxon>
        <taxon>Dikarya</taxon>
        <taxon>Ascomycota</taxon>
        <taxon>Pezizomycotina</taxon>
        <taxon>Leotiomycetes</taxon>
        <taxon>Helotiales</taxon>
        <taxon>Helotiaceae</taxon>
        <taxon>Hymenoscyphus</taxon>
    </lineage>
</organism>
<feature type="compositionally biased region" description="Basic and acidic residues" evidence="5">
    <location>
        <begin position="90"/>
        <end position="99"/>
    </location>
</feature>
<gene>
    <name evidence="7" type="ORF">HYALB_00009864</name>
</gene>
<evidence type="ECO:0000256" key="4">
    <source>
        <dbReference type="ARBA" id="ARBA00022807"/>
    </source>
</evidence>
<dbReference type="SUPFAM" id="SSF54001">
    <property type="entry name" value="Cysteine proteinases"/>
    <property type="match status" value="1"/>
</dbReference>
<feature type="region of interest" description="Disordered" evidence="5">
    <location>
        <begin position="82"/>
        <end position="127"/>
    </location>
</feature>
<keyword evidence="3" id="KW-0378">Hydrolase</keyword>
<keyword evidence="4" id="KW-0788">Thiol protease</keyword>
<feature type="domain" description="Ubiquitin-like protease family profile" evidence="6">
    <location>
        <begin position="321"/>
        <end position="498"/>
    </location>
</feature>
<comment type="similarity">
    <text evidence="1">Belongs to the peptidase C48 family.</text>
</comment>
<dbReference type="Pfam" id="PF02902">
    <property type="entry name" value="Peptidase_C48"/>
    <property type="match status" value="1"/>
</dbReference>
<proteinExistence type="inferred from homology"/>
<feature type="region of interest" description="Disordered" evidence="5">
    <location>
        <begin position="155"/>
        <end position="174"/>
    </location>
</feature>
<evidence type="ECO:0000313" key="8">
    <source>
        <dbReference type="Proteomes" id="UP000701801"/>
    </source>
</evidence>
<feature type="compositionally biased region" description="Basic and acidic residues" evidence="5">
    <location>
        <begin position="1"/>
        <end position="14"/>
    </location>
</feature>
<dbReference type="InterPro" id="IPR003653">
    <property type="entry name" value="Peptidase_C48_C"/>
</dbReference>
<dbReference type="EMBL" id="CAJVRM010000005">
    <property type="protein sequence ID" value="CAG8971013.1"/>
    <property type="molecule type" value="Genomic_DNA"/>
</dbReference>
<dbReference type="GO" id="GO:0016929">
    <property type="term" value="F:deSUMOylase activity"/>
    <property type="evidence" value="ECO:0007669"/>
    <property type="project" value="TreeGrafter"/>
</dbReference>
<feature type="compositionally biased region" description="Basic and acidic residues" evidence="5">
    <location>
        <begin position="106"/>
        <end position="117"/>
    </location>
</feature>
<sequence length="540" mass="61391">MKRKAHDSIQDHQEYSQYLPATPPKRQNMGASHSSLSSWYPWGWLCSLASPFTPKIKTREGRNLLYALELFWSLISPGLSETPTPIPKAVKKEEEETRSKRQPIPHIHDEPHSRNQKDGSPSPILSLCNKGKAKAQWGKLVIEDYENENDATQAANDLWDPPELFGEAPMDDRTPLEAKKRIRAPSASTPSRTTTVTTPSRQGGGISPSTSRKRKLASRKTDINDDLGRLLGKDKDEKEPSIYTPSQIKRVELARREQERKEREAAKARLAKQQRRIYRRAPRDNGRLITPVRPQWEERVDDILQVPETAPKPVTTTPIGTELRAKDFHTVLTGREWLNDEIVNGYLDWIVLAACEAANKEDEADGKPPSTVPKFIAHTSFFYQMMLNKGGKGTQRLMKRKKAPDDSLLEVDSIFIPINKNNHWTLGVVRPVAKTIEYIDSFNGDEGIPFRRIAREWLRDLLGSKYVADDWKDFRTPSTQQTNGYDCGVFVCTNALCVALGLQTNCYTEDELIDQRKVVAATLLNRGFTGDFDWDRYARL</sequence>
<evidence type="ECO:0000313" key="7">
    <source>
        <dbReference type="EMBL" id="CAG8971013.1"/>
    </source>
</evidence>
<dbReference type="InterPro" id="IPR038765">
    <property type="entry name" value="Papain-like_cys_pep_sf"/>
</dbReference>
<feature type="compositionally biased region" description="Low complexity" evidence="5">
    <location>
        <begin position="184"/>
        <end position="201"/>
    </location>
</feature>
<dbReference type="Proteomes" id="UP000701801">
    <property type="component" value="Unassembled WGS sequence"/>
</dbReference>
<feature type="region of interest" description="Disordered" evidence="5">
    <location>
        <begin position="1"/>
        <end position="32"/>
    </location>
</feature>
<reference evidence="7" key="1">
    <citation type="submission" date="2021-07" db="EMBL/GenBank/DDBJ databases">
        <authorList>
            <person name="Durling M."/>
        </authorList>
    </citation>
    <scope>NUCLEOTIDE SEQUENCE</scope>
</reference>
<dbReference type="OrthoDB" id="1939479at2759"/>
<dbReference type="PANTHER" id="PTHR12606:SF141">
    <property type="entry name" value="GH15225P-RELATED"/>
    <property type="match status" value="1"/>
</dbReference>
<feature type="region of interest" description="Disordered" evidence="5">
    <location>
        <begin position="263"/>
        <end position="282"/>
    </location>
</feature>
<feature type="region of interest" description="Disordered" evidence="5">
    <location>
        <begin position="180"/>
        <end position="245"/>
    </location>
</feature>
<evidence type="ECO:0000256" key="3">
    <source>
        <dbReference type="ARBA" id="ARBA00022801"/>
    </source>
</evidence>
<evidence type="ECO:0000256" key="5">
    <source>
        <dbReference type="SAM" id="MobiDB-lite"/>
    </source>
</evidence>
<protein>
    <recommendedName>
        <fullName evidence="6">Ubiquitin-like protease family profile domain-containing protein</fullName>
    </recommendedName>
</protein>
<name>A0A9N9LC04_9HELO</name>
<dbReference type="Gene3D" id="3.40.395.10">
    <property type="entry name" value="Adenoviral Proteinase, Chain A"/>
    <property type="match status" value="1"/>
</dbReference>
<keyword evidence="8" id="KW-1185">Reference proteome</keyword>
<evidence type="ECO:0000256" key="2">
    <source>
        <dbReference type="ARBA" id="ARBA00022670"/>
    </source>
</evidence>